<dbReference type="RefSeq" id="WP_378263920.1">
    <property type="nucleotide sequence ID" value="NZ_JBHUKR010000006.1"/>
</dbReference>
<keyword evidence="1" id="KW-1133">Transmembrane helix</keyword>
<gene>
    <name evidence="3" type="ORF">ACFSXZ_10755</name>
</gene>
<evidence type="ECO:0000259" key="2">
    <source>
        <dbReference type="Pfam" id="PF23636"/>
    </source>
</evidence>
<feature type="transmembrane region" description="Helical" evidence="1">
    <location>
        <begin position="45"/>
        <end position="72"/>
    </location>
</feature>
<dbReference type="Pfam" id="PF23636">
    <property type="entry name" value="DUF7144"/>
    <property type="match status" value="1"/>
</dbReference>
<name>A0ABW5FS03_9PSEU</name>
<dbReference type="Proteomes" id="UP001597417">
    <property type="component" value="Unassembled WGS sequence"/>
</dbReference>
<feature type="transmembrane region" description="Helical" evidence="1">
    <location>
        <begin position="142"/>
        <end position="160"/>
    </location>
</feature>
<evidence type="ECO:0000313" key="4">
    <source>
        <dbReference type="Proteomes" id="UP001597417"/>
    </source>
</evidence>
<evidence type="ECO:0000256" key="1">
    <source>
        <dbReference type="SAM" id="Phobius"/>
    </source>
</evidence>
<proteinExistence type="predicted"/>
<dbReference type="EMBL" id="JBHUKR010000006">
    <property type="protein sequence ID" value="MFD2416801.1"/>
    <property type="molecule type" value="Genomic_DNA"/>
</dbReference>
<keyword evidence="1" id="KW-0812">Transmembrane</keyword>
<keyword evidence="1" id="KW-0472">Membrane</keyword>
<organism evidence="3 4">
    <name type="scientific">Amycolatopsis pigmentata</name>
    <dbReference type="NCBI Taxonomy" id="450801"/>
    <lineage>
        <taxon>Bacteria</taxon>
        <taxon>Bacillati</taxon>
        <taxon>Actinomycetota</taxon>
        <taxon>Actinomycetes</taxon>
        <taxon>Pseudonocardiales</taxon>
        <taxon>Pseudonocardiaceae</taxon>
        <taxon>Amycolatopsis</taxon>
    </lineage>
</organism>
<feature type="transmembrane region" description="Helical" evidence="1">
    <location>
        <begin position="117"/>
        <end position="136"/>
    </location>
</feature>
<feature type="transmembrane region" description="Helical" evidence="1">
    <location>
        <begin position="92"/>
        <end position="112"/>
    </location>
</feature>
<keyword evidence="4" id="KW-1185">Reference proteome</keyword>
<accession>A0ABW5FS03</accession>
<comment type="caution">
    <text evidence="3">The sequence shown here is derived from an EMBL/GenBank/DDBJ whole genome shotgun (WGS) entry which is preliminary data.</text>
</comment>
<dbReference type="InterPro" id="IPR055568">
    <property type="entry name" value="DUF7144"/>
</dbReference>
<evidence type="ECO:0000313" key="3">
    <source>
        <dbReference type="EMBL" id="MFD2416801.1"/>
    </source>
</evidence>
<protein>
    <recommendedName>
        <fullName evidence="2">DUF7144 domain-containing protein</fullName>
    </recommendedName>
</protein>
<feature type="domain" description="DUF7144" evidence="2">
    <location>
        <begin position="48"/>
        <end position="163"/>
    </location>
</feature>
<sequence>MRTRPPAAEHAPGKVPTRIREDGMAHAAGRDYRRRTTTPTRTTGWTGWVAFGAIMMILLGVFHAVEGLVAVFDRNYYFVSQNGLVLHVDYTIWGWLEFGLGVLAVVIGAALLTGNIVARVGGVVLAAASAIVHLGFIAAYPIWSILIIIVDVLVIYAIIVHGREMKYVA</sequence>
<reference evidence="4" key="1">
    <citation type="journal article" date="2019" name="Int. J. Syst. Evol. Microbiol.">
        <title>The Global Catalogue of Microorganisms (GCM) 10K type strain sequencing project: providing services to taxonomists for standard genome sequencing and annotation.</title>
        <authorList>
            <consortium name="The Broad Institute Genomics Platform"/>
            <consortium name="The Broad Institute Genome Sequencing Center for Infectious Disease"/>
            <person name="Wu L."/>
            <person name="Ma J."/>
        </authorList>
    </citation>
    <scope>NUCLEOTIDE SEQUENCE [LARGE SCALE GENOMIC DNA]</scope>
    <source>
        <strain evidence="4">CGMCC 4.7645</strain>
    </source>
</reference>